<evidence type="ECO:0000256" key="1">
    <source>
        <dbReference type="ARBA" id="ARBA00006817"/>
    </source>
</evidence>
<dbReference type="AlphaFoldDB" id="A0A1I5Y042"/>
<dbReference type="SUPFAM" id="SSF55961">
    <property type="entry name" value="Bet v1-like"/>
    <property type="match status" value="1"/>
</dbReference>
<name>A0A1I5Y042_9LACT</name>
<dbReference type="RefSeq" id="WP_092480712.1">
    <property type="nucleotide sequence ID" value="NZ_FOXW01000006.1"/>
</dbReference>
<keyword evidence="4" id="KW-1185">Reference proteome</keyword>
<accession>A0A1I5Y042</accession>
<proteinExistence type="inferred from homology"/>
<evidence type="ECO:0000313" key="3">
    <source>
        <dbReference type="EMBL" id="SFQ37317.1"/>
    </source>
</evidence>
<dbReference type="Pfam" id="PF08327">
    <property type="entry name" value="AHSA1"/>
    <property type="match status" value="1"/>
</dbReference>
<dbReference type="InterPro" id="IPR023393">
    <property type="entry name" value="START-like_dom_sf"/>
</dbReference>
<protein>
    <submittedName>
        <fullName evidence="3">Uncharacterized conserved protein YndB, AHSA1/START domain</fullName>
    </submittedName>
</protein>
<feature type="domain" description="Activator of Hsp90 ATPase homologue 1/2-like C-terminal" evidence="2">
    <location>
        <begin position="18"/>
        <end position="157"/>
    </location>
</feature>
<gene>
    <name evidence="3" type="ORF">SAMN04488506_1671</name>
</gene>
<dbReference type="EMBL" id="FOXW01000006">
    <property type="protein sequence ID" value="SFQ37317.1"/>
    <property type="molecule type" value="Genomic_DNA"/>
</dbReference>
<dbReference type="Gene3D" id="3.30.530.20">
    <property type="match status" value="1"/>
</dbReference>
<sequence>MNQLNKRRTDRVSKEIAASTSTIYQAILNPNALVSWLLPEGMRGEIEIYEPWESGKFQISLTYLDPEYSQAGKTEGNKDVSKGIFTKLIKDKQVVTEAAFESDDPTLRETMRMTWNLETVPSGTKVEIVAENVPSSIDEKAHIEGLSSSLANLAAYISRNQ</sequence>
<reference evidence="3 4" key="1">
    <citation type="submission" date="2016-10" db="EMBL/GenBank/DDBJ databases">
        <authorList>
            <person name="de Groot N.N."/>
        </authorList>
    </citation>
    <scope>NUCLEOTIDE SEQUENCE [LARGE SCALE GENOMIC DNA]</scope>
    <source>
        <strain evidence="3 4">DSM 20581</strain>
    </source>
</reference>
<dbReference type="InterPro" id="IPR013538">
    <property type="entry name" value="ASHA1/2-like_C"/>
</dbReference>
<dbReference type="Proteomes" id="UP000199136">
    <property type="component" value="Unassembled WGS sequence"/>
</dbReference>
<evidence type="ECO:0000259" key="2">
    <source>
        <dbReference type="Pfam" id="PF08327"/>
    </source>
</evidence>
<comment type="similarity">
    <text evidence="1">Belongs to the AHA1 family.</text>
</comment>
<dbReference type="STRING" id="82801.SAMN04488506_1671"/>
<evidence type="ECO:0000313" key="4">
    <source>
        <dbReference type="Proteomes" id="UP000199136"/>
    </source>
</evidence>
<dbReference type="OrthoDB" id="9786557at2"/>
<organism evidence="3 4">
    <name type="scientific">Desemzia incerta</name>
    <dbReference type="NCBI Taxonomy" id="82801"/>
    <lineage>
        <taxon>Bacteria</taxon>
        <taxon>Bacillati</taxon>
        <taxon>Bacillota</taxon>
        <taxon>Bacilli</taxon>
        <taxon>Lactobacillales</taxon>
        <taxon>Carnobacteriaceae</taxon>
        <taxon>Desemzia</taxon>
    </lineage>
</organism>